<dbReference type="Proteomes" id="UP000196151">
    <property type="component" value="Chromosome"/>
</dbReference>
<sequence>MMSNSEAVLLSFKEAKVVFQVFYLYVKLINEMFILSFTEGNSIMKKLYLFIGGLIIMSGITGCQTKNKAEIEQSFDKVLAMYPTPNLEDFYDMEGYRDGEFDENDKGVWLLHSSMSISTSEDSGLATEGMLLRMNRNNRKAKGYYYTTTYWNDLSKPKGEKRYPVIYDNEGFRLLEDISDTKLKEKIMNFQFFVQYGNFKKLDSYENIRKMYNPEVPMYELEYQLTNEDQNVKALRERYDIPTEEAPILLLKGRGDLQGSSVGYKELEFTFDKKIDVFFDDSIDFQPLSQEDVINE</sequence>
<dbReference type="AlphaFoldDB" id="A0A200J7S0"/>
<keyword evidence="4" id="KW-1185">Reference proteome</keyword>
<accession>A0A200J7S0</accession>
<dbReference type="InterPro" id="IPR038641">
    <property type="entry name" value="Csa_sf"/>
</dbReference>
<evidence type="ECO:0000256" key="1">
    <source>
        <dbReference type="ARBA" id="ARBA00009715"/>
    </source>
</evidence>
<dbReference type="InterPro" id="IPR007595">
    <property type="entry name" value="Csa"/>
</dbReference>
<evidence type="ECO:0008006" key="5">
    <source>
        <dbReference type="Google" id="ProtNLM"/>
    </source>
</evidence>
<name>A0A200J7S0_9ENTE</name>
<reference evidence="2" key="1">
    <citation type="submission" date="2017-05" db="EMBL/GenBank/DDBJ databases">
        <title>The Genome Sequence of Enterococcus sp. 9D6_DIV0238.</title>
        <authorList>
            <consortium name="The Broad Institute Genomics Platform"/>
            <consortium name="The Broad Institute Genomic Center for Infectious Diseases"/>
            <person name="Earl A."/>
            <person name="Manson A."/>
            <person name="Schwartman J."/>
            <person name="Gilmore M."/>
            <person name="Abouelleil A."/>
            <person name="Cao P."/>
            <person name="Chapman S."/>
            <person name="Cusick C."/>
            <person name="Shea T."/>
            <person name="Young S."/>
            <person name="Neafsey D."/>
            <person name="Nusbaum C."/>
            <person name="Birren B."/>
        </authorList>
    </citation>
    <scope>NUCLEOTIDE SEQUENCE [LARGE SCALE GENOMIC DNA]</scope>
    <source>
        <strain evidence="2">9D6_DIV0238</strain>
    </source>
</reference>
<dbReference type="EMBL" id="NIBQ01000002">
    <property type="protein sequence ID" value="OUZ32879.1"/>
    <property type="molecule type" value="Genomic_DNA"/>
</dbReference>
<reference evidence="3" key="3">
    <citation type="submission" date="2024-03" db="EMBL/GenBank/DDBJ databases">
        <title>The Genome Sequence of Enterococcus sp. DIV0238c.</title>
        <authorList>
            <consortium name="The Broad Institute Genomics Platform"/>
            <consortium name="The Broad Institute Microbial Omics Core"/>
            <consortium name="The Broad Institute Genomic Center for Infectious Diseases"/>
            <person name="Earl A."/>
            <person name="Manson A."/>
            <person name="Gilmore M."/>
            <person name="Schwartman J."/>
            <person name="Shea T."/>
            <person name="Abouelleil A."/>
            <person name="Cao P."/>
            <person name="Chapman S."/>
            <person name="Cusick C."/>
            <person name="Young S."/>
            <person name="Neafsey D."/>
            <person name="Nusbaum C."/>
            <person name="Birren B."/>
        </authorList>
    </citation>
    <scope>NUCLEOTIDE SEQUENCE</scope>
    <source>
        <strain evidence="3">9D6_DIV0238</strain>
    </source>
</reference>
<dbReference type="Pfam" id="PF04507">
    <property type="entry name" value="DUF576"/>
    <property type="match status" value="1"/>
</dbReference>
<evidence type="ECO:0000313" key="2">
    <source>
        <dbReference type="EMBL" id="OUZ32879.1"/>
    </source>
</evidence>
<comment type="similarity">
    <text evidence="1">Belongs to the staphylococcal tandem lipoprotein family.</text>
</comment>
<dbReference type="EMBL" id="CP147246">
    <property type="protein sequence ID" value="WYJ93988.1"/>
    <property type="molecule type" value="Genomic_DNA"/>
</dbReference>
<gene>
    <name evidence="3" type="ORF">A5889_001490</name>
    <name evidence="2" type="ORF">A5889_001588</name>
</gene>
<dbReference type="Gene3D" id="2.50.20.40">
    <property type="match status" value="1"/>
</dbReference>
<organism evidence="2">
    <name type="scientific">Candidatus Enterococcus dunnyi</name>
    <dbReference type="NCBI Taxonomy" id="1834192"/>
    <lineage>
        <taxon>Bacteria</taxon>
        <taxon>Bacillati</taxon>
        <taxon>Bacillota</taxon>
        <taxon>Bacilli</taxon>
        <taxon>Lactobacillales</taxon>
        <taxon>Enterococcaceae</taxon>
        <taxon>Enterococcus</taxon>
    </lineage>
</organism>
<dbReference type="NCBIfam" id="TIGR01742">
    <property type="entry name" value="SA_tandem_lipo"/>
    <property type="match status" value="1"/>
</dbReference>
<evidence type="ECO:0000313" key="3">
    <source>
        <dbReference type="EMBL" id="WYJ93988.1"/>
    </source>
</evidence>
<proteinExistence type="inferred from homology"/>
<reference evidence="3" key="2">
    <citation type="submission" date="2017-05" db="EMBL/GenBank/DDBJ databases">
        <authorList>
            <consortium name="The Broad Institute Genomics Platform"/>
            <consortium name="The Broad Institute Genomic Center for Infectious Diseases"/>
            <person name="Earl A."/>
            <person name="Manson A."/>
            <person name="Schwartman J."/>
            <person name="Gilmore M."/>
            <person name="Abouelleil A."/>
            <person name="Cao P."/>
            <person name="Chapman S."/>
            <person name="Cusick C."/>
            <person name="Shea T."/>
            <person name="Young S."/>
            <person name="Neafsey D."/>
            <person name="Nusbaum C."/>
            <person name="Birren B."/>
        </authorList>
    </citation>
    <scope>NUCLEOTIDE SEQUENCE</scope>
    <source>
        <strain evidence="3">9D6_DIV0238</strain>
    </source>
</reference>
<protein>
    <recommendedName>
        <fullName evidence="5">Tandem lipoprotein</fullName>
    </recommendedName>
</protein>
<evidence type="ECO:0000313" key="4">
    <source>
        <dbReference type="Proteomes" id="UP000196151"/>
    </source>
</evidence>